<evidence type="ECO:0000256" key="2">
    <source>
        <dbReference type="ARBA" id="ARBA00023125"/>
    </source>
</evidence>
<name>A0A455VNF2_9GAMM</name>
<evidence type="ECO:0000313" key="7">
    <source>
        <dbReference type="Proteomes" id="UP000324392"/>
    </source>
</evidence>
<organism evidence="6 7">
    <name type="scientific">Serratia symbiotica</name>
    <dbReference type="NCBI Taxonomy" id="138074"/>
    <lineage>
        <taxon>Bacteria</taxon>
        <taxon>Pseudomonadati</taxon>
        <taxon>Pseudomonadota</taxon>
        <taxon>Gammaproteobacteria</taxon>
        <taxon>Enterobacterales</taxon>
        <taxon>Yersiniaceae</taxon>
        <taxon>Serratia</taxon>
    </lineage>
</organism>
<evidence type="ECO:0000256" key="1">
    <source>
        <dbReference type="ARBA" id="ARBA00023015"/>
    </source>
</evidence>
<dbReference type="CDD" id="cd06170">
    <property type="entry name" value="LuxR_C_like"/>
    <property type="match status" value="1"/>
</dbReference>
<proteinExistence type="predicted"/>
<dbReference type="PRINTS" id="PR00038">
    <property type="entry name" value="HTHLUXR"/>
</dbReference>
<keyword evidence="1" id="KW-0805">Transcription regulation</keyword>
<evidence type="ECO:0000313" key="6">
    <source>
        <dbReference type="EMBL" id="BBI93060.1"/>
    </source>
</evidence>
<reference evidence="6 7" key="1">
    <citation type="submission" date="2019-03" db="EMBL/GenBank/DDBJ databases">
        <title>The genome sequence of Candidatus Serratia symbiotica strain IS.</title>
        <authorList>
            <person name="Nikoh N."/>
            <person name="Koga R."/>
            <person name="Oshima K."/>
            <person name="Hattori M."/>
            <person name="Fukatsu T."/>
        </authorList>
    </citation>
    <scope>NUCLEOTIDE SEQUENCE [LARGE SCALE GENOMIC DNA]</scope>
    <source>
        <strain evidence="6 7">IS</strain>
        <plasmid evidence="7">pssyis1 dna</plasmid>
    </source>
</reference>
<gene>
    <name evidence="6" type="ORF">SSYIS1_40640</name>
</gene>
<dbReference type="SMART" id="SM00421">
    <property type="entry name" value="HTH_LUXR"/>
    <property type="match status" value="1"/>
</dbReference>
<dbReference type="InterPro" id="IPR036388">
    <property type="entry name" value="WH-like_DNA-bd_sf"/>
</dbReference>
<dbReference type="EMBL" id="AP019532">
    <property type="protein sequence ID" value="BBI93060.1"/>
    <property type="molecule type" value="Genomic_DNA"/>
</dbReference>
<dbReference type="PROSITE" id="PS50043">
    <property type="entry name" value="HTH_LUXR_2"/>
    <property type="match status" value="1"/>
</dbReference>
<keyword evidence="4" id="KW-0804">Transcription</keyword>
<dbReference type="PANTHER" id="PTHR44688">
    <property type="entry name" value="DNA-BINDING TRANSCRIPTIONAL ACTIVATOR DEVR_DOSR"/>
    <property type="match status" value="1"/>
</dbReference>
<dbReference type="PANTHER" id="PTHR44688:SF16">
    <property type="entry name" value="DNA-BINDING TRANSCRIPTIONAL ACTIVATOR DEVR_DOSR"/>
    <property type="match status" value="1"/>
</dbReference>
<accession>A0A455VNF2</accession>
<dbReference type="GO" id="GO:0003677">
    <property type="term" value="F:DNA binding"/>
    <property type="evidence" value="ECO:0007669"/>
    <property type="project" value="UniProtKB-KW"/>
</dbReference>
<feature type="domain" description="HTH luxR-type" evidence="5">
    <location>
        <begin position="12"/>
        <end position="77"/>
    </location>
</feature>
<keyword evidence="2" id="KW-0238">DNA-binding</keyword>
<evidence type="ECO:0000256" key="3">
    <source>
        <dbReference type="ARBA" id="ARBA00023159"/>
    </source>
</evidence>
<dbReference type="InterPro" id="IPR016032">
    <property type="entry name" value="Sig_transdc_resp-reg_C-effctor"/>
</dbReference>
<dbReference type="SUPFAM" id="SSF46894">
    <property type="entry name" value="C-terminal effector domain of the bipartite response regulators"/>
    <property type="match status" value="1"/>
</dbReference>
<geneLocation type="plasmid" evidence="7">
    <name>pssyis1 dna</name>
</geneLocation>
<evidence type="ECO:0000256" key="4">
    <source>
        <dbReference type="ARBA" id="ARBA00023163"/>
    </source>
</evidence>
<protein>
    <recommendedName>
        <fullName evidence="5">HTH luxR-type domain-containing protein</fullName>
    </recommendedName>
</protein>
<sequence length="88" mass="10217">MKYFRIEDFTPYSELFPKLSKREIEILSLFRVGLTRSEIALKINISVSTIDNHLNSAMHKYELNSSSELKALFNFIIQDAFIKLISST</sequence>
<dbReference type="RefSeq" id="WP_037390074.1">
    <property type="nucleotide sequence ID" value="NZ_AP019532.1"/>
</dbReference>
<dbReference type="AlphaFoldDB" id="A0A455VNF2"/>
<dbReference type="InterPro" id="IPR000792">
    <property type="entry name" value="Tscrpt_reg_LuxR_C"/>
</dbReference>
<dbReference type="GO" id="GO:0006355">
    <property type="term" value="P:regulation of DNA-templated transcription"/>
    <property type="evidence" value="ECO:0007669"/>
    <property type="project" value="InterPro"/>
</dbReference>
<evidence type="ECO:0000259" key="5">
    <source>
        <dbReference type="PROSITE" id="PS50043"/>
    </source>
</evidence>
<dbReference type="Pfam" id="PF00196">
    <property type="entry name" value="GerE"/>
    <property type="match status" value="1"/>
</dbReference>
<dbReference type="Gene3D" id="1.10.10.10">
    <property type="entry name" value="Winged helix-like DNA-binding domain superfamily/Winged helix DNA-binding domain"/>
    <property type="match status" value="1"/>
</dbReference>
<keyword evidence="3" id="KW-0010">Activator</keyword>
<keyword evidence="6" id="KW-0614">Plasmid</keyword>
<dbReference type="Proteomes" id="UP000324392">
    <property type="component" value="Plasmid pSsyis1"/>
</dbReference>